<dbReference type="Pfam" id="PF05630">
    <property type="entry name" value="NPP1"/>
    <property type="match status" value="1"/>
</dbReference>
<organism evidence="7 8">
    <name type="scientific">Phytophthora palmivora</name>
    <dbReference type="NCBI Taxonomy" id="4796"/>
    <lineage>
        <taxon>Eukaryota</taxon>
        <taxon>Sar</taxon>
        <taxon>Stramenopiles</taxon>
        <taxon>Oomycota</taxon>
        <taxon>Peronosporomycetes</taxon>
        <taxon>Peronosporales</taxon>
        <taxon>Peronosporaceae</taxon>
        <taxon>Phytophthora</taxon>
    </lineage>
</organism>
<feature type="compositionally biased region" description="Acidic residues" evidence="5">
    <location>
        <begin position="371"/>
        <end position="381"/>
    </location>
</feature>
<feature type="compositionally biased region" description="Polar residues" evidence="5">
    <location>
        <begin position="564"/>
        <end position="574"/>
    </location>
</feature>
<feature type="compositionally biased region" description="Acidic residues" evidence="5">
    <location>
        <begin position="505"/>
        <end position="532"/>
    </location>
</feature>
<feature type="region of interest" description="Disordered" evidence="5">
    <location>
        <begin position="262"/>
        <end position="287"/>
    </location>
</feature>
<keyword evidence="3" id="KW-0964">Secreted</keyword>
<feature type="compositionally biased region" description="Acidic residues" evidence="5">
    <location>
        <begin position="601"/>
        <end position="615"/>
    </location>
</feature>
<dbReference type="PANTHER" id="PTHR33657:SF8">
    <property type="entry name" value="DOMAIN PROTEIN, PUTATIVE (AFU_ORTHOLOGUE AFUA_5G00600)-RELATED"/>
    <property type="match status" value="1"/>
</dbReference>
<evidence type="ECO:0000256" key="5">
    <source>
        <dbReference type="SAM" id="MobiDB-lite"/>
    </source>
</evidence>
<accession>A0A2P4YJJ6</accession>
<dbReference type="EMBL" id="NCKW01002223">
    <property type="protein sequence ID" value="POM77977.1"/>
    <property type="molecule type" value="Genomic_DNA"/>
</dbReference>
<feature type="region of interest" description="Disordered" evidence="5">
    <location>
        <begin position="371"/>
        <end position="416"/>
    </location>
</feature>
<proteinExistence type="inferred from homology"/>
<evidence type="ECO:0000256" key="2">
    <source>
        <dbReference type="ARBA" id="ARBA00009520"/>
    </source>
</evidence>
<evidence type="ECO:0000256" key="3">
    <source>
        <dbReference type="ARBA" id="ARBA00022525"/>
    </source>
</evidence>
<comment type="similarity">
    <text evidence="2">Belongs to the Necrosis inducing protein (NPP1) family.</text>
</comment>
<dbReference type="PROSITE" id="PS51257">
    <property type="entry name" value="PROKAR_LIPOPROTEIN"/>
    <property type="match status" value="1"/>
</dbReference>
<comment type="subcellular location">
    <subcellularLocation>
        <location evidence="1">Secreted</location>
    </subcellularLocation>
</comment>
<feature type="region of interest" description="Disordered" evidence="5">
    <location>
        <begin position="502"/>
        <end position="636"/>
    </location>
</feature>
<dbReference type="OrthoDB" id="77291at2759"/>
<sequence length="636" mass="70512">MTRFIFLVVTAIVACVQAKVTFINHDQVQPFAQLEPTTNSEQAAIRFKPQVYIKRGCHAYPAVNANGSLSGGLAWSGPEDGDCKGSKLGSQVYSRSASYKNKWAIMYAWYFPKSFNYIWKFNYGQRHYWKFVVVWIDDPSLENPRILGVSMPSYIYDMKETPPKAKGVFKLTKKNGEKQDLITWEQLTDEAREALSEFELNVEKDEKKFAQVPFKDEIKSKQPPRTFPNLYVLVSLMTEPSSTPGGAQSVVSDLDNLSTDLAPSLTSSGAGKRSATEAFEGDSVEDLKDNETTLDDVLVSPMTKKSKLLDEELPDVDDNEEFPQQDEDLDADLALGLENGQDLDENSLNMATENQDMEDENLNMEQDVDDLAPEEEAEDSEPPTSQNNEIDIVDVDEDEEEEEDAVGDFEEDNEDEMEVDRAIGRAQNQREARQLLQQLDDSARSKLCLTALEKYGEELFFGHEDARDAILVDACAQDSVLSLMRDAIRVRDLYLRGSSAAAPVELDDDDDEDEAEGYEGGEEDEEVDEDEEKPAASTESNDDDIVVISEEEEEDDEEADSEAPNSGSEGQTGDASHANESDENVDTQPVNDADDYKGSDGDELEEETNEGDDSGLVDVGAAGDSVSEAPVADKTT</sequence>
<keyword evidence="8" id="KW-1185">Reference proteome</keyword>
<keyword evidence="4" id="KW-0843">Virulence</keyword>
<evidence type="ECO:0000256" key="4">
    <source>
        <dbReference type="ARBA" id="ARBA00023026"/>
    </source>
</evidence>
<evidence type="ECO:0000313" key="7">
    <source>
        <dbReference type="EMBL" id="POM77977.1"/>
    </source>
</evidence>
<protein>
    <submittedName>
        <fullName evidence="7">NPP1-like protein</fullName>
    </submittedName>
</protein>
<name>A0A2P4YJJ6_9STRA</name>
<dbReference type="PANTHER" id="PTHR33657">
    <property type="entry name" value="DOMAIN PROTEIN, PUTATIVE (AFU_ORTHOLOGUE AFUA_5G00600)-RELATED"/>
    <property type="match status" value="1"/>
</dbReference>
<feature type="chain" id="PRO_5015143050" evidence="6">
    <location>
        <begin position="19"/>
        <end position="636"/>
    </location>
</feature>
<reference evidence="7 8" key="1">
    <citation type="journal article" date="2017" name="Genome Biol. Evol.">
        <title>Phytophthora megakarya and P. palmivora, closely related causal agents of cacao black pod rot, underwent increases in genome sizes and gene numbers by different mechanisms.</title>
        <authorList>
            <person name="Ali S.S."/>
            <person name="Shao J."/>
            <person name="Lary D.J."/>
            <person name="Kronmiller B."/>
            <person name="Shen D."/>
            <person name="Strem M.D."/>
            <person name="Amoako-Attah I."/>
            <person name="Akrofi A.Y."/>
            <person name="Begoude B.A."/>
            <person name="Ten Hoopen G.M."/>
            <person name="Coulibaly K."/>
            <person name="Kebe B.I."/>
            <person name="Melnick R.L."/>
            <person name="Guiltinan M.J."/>
            <person name="Tyler B.M."/>
            <person name="Meinhardt L.W."/>
            <person name="Bailey B.A."/>
        </authorList>
    </citation>
    <scope>NUCLEOTIDE SEQUENCE [LARGE SCALE GENOMIC DNA]</scope>
    <source>
        <strain evidence="8">sbr112.9</strain>
    </source>
</reference>
<dbReference type="AlphaFoldDB" id="A0A2P4YJJ6"/>
<evidence type="ECO:0000256" key="6">
    <source>
        <dbReference type="SAM" id="SignalP"/>
    </source>
</evidence>
<dbReference type="InterPro" id="IPR008701">
    <property type="entry name" value="NPP1"/>
</dbReference>
<feature type="compositionally biased region" description="Acidic residues" evidence="5">
    <location>
        <begin position="540"/>
        <end position="561"/>
    </location>
</feature>
<feature type="signal peptide" evidence="6">
    <location>
        <begin position="1"/>
        <end position="18"/>
    </location>
</feature>
<feature type="compositionally biased region" description="Acidic residues" evidence="5">
    <location>
        <begin position="391"/>
        <end position="416"/>
    </location>
</feature>
<gene>
    <name evidence="7" type="ORF">PHPALM_4561</name>
</gene>
<comment type="caution">
    <text evidence="7">The sequence shown here is derived from an EMBL/GenBank/DDBJ whole genome shotgun (WGS) entry which is preliminary data.</text>
</comment>
<evidence type="ECO:0000313" key="8">
    <source>
        <dbReference type="Proteomes" id="UP000237271"/>
    </source>
</evidence>
<dbReference type="GO" id="GO:0005576">
    <property type="term" value="C:extracellular region"/>
    <property type="evidence" value="ECO:0007669"/>
    <property type="project" value="UniProtKB-SubCell"/>
</dbReference>
<evidence type="ECO:0000256" key="1">
    <source>
        <dbReference type="ARBA" id="ARBA00004613"/>
    </source>
</evidence>
<dbReference type="Proteomes" id="UP000237271">
    <property type="component" value="Unassembled WGS sequence"/>
</dbReference>
<keyword evidence="6" id="KW-0732">Signal</keyword>